<feature type="region of interest" description="Disordered" evidence="1">
    <location>
        <begin position="499"/>
        <end position="548"/>
    </location>
</feature>
<feature type="region of interest" description="Disordered" evidence="1">
    <location>
        <begin position="1"/>
        <end position="110"/>
    </location>
</feature>
<evidence type="ECO:0000256" key="1">
    <source>
        <dbReference type="SAM" id="MobiDB-lite"/>
    </source>
</evidence>
<feature type="compositionally biased region" description="Basic and acidic residues" evidence="1">
    <location>
        <begin position="42"/>
        <end position="54"/>
    </location>
</feature>
<organism evidence="2 3">
    <name type="scientific">Littorina saxatilis</name>
    <dbReference type="NCBI Taxonomy" id="31220"/>
    <lineage>
        <taxon>Eukaryota</taxon>
        <taxon>Metazoa</taxon>
        <taxon>Spiralia</taxon>
        <taxon>Lophotrochozoa</taxon>
        <taxon>Mollusca</taxon>
        <taxon>Gastropoda</taxon>
        <taxon>Caenogastropoda</taxon>
        <taxon>Littorinimorpha</taxon>
        <taxon>Littorinoidea</taxon>
        <taxon>Littorinidae</taxon>
        <taxon>Littorina</taxon>
    </lineage>
</organism>
<dbReference type="Proteomes" id="UP001374579">
    <property type="component" value="Unassembled WGS sequence"/>
</dbReference>
<dbReference type="SUPFAM" id="SSF52540">
    <property type="entry name" value="P-loop containing nucleoside triphosphate hydrolases"/>
    <property type="match status" value="2"/>
</dbReference>
<dbReference type="AlphaFoldDB" id="A0AAN9AZH3"/>
<comment type="caution">
    <text evidence="2">The sequence shown here is derived from an EMBL/GenBank/DDBJ whole genome shotgun (WGS) entry which is preliminary data.</text>
</comment>
<name>A0AAN9AZH3_9CAEN</name>
<accession>A0AAN9AZH3</accession>
<evidence type="ECO:0000313" key="3">
    <source>
        <dbReference type="Proteomes" id="UP001374579"/>
    </source>
</evidence>
<proteinExistence type="predicted"/>
<feature type="compositionally biased region" description="Basic and acidic residues" evidence="1">
    <location>
        <begin position="531"/>
        <end position="546"/>
    </location>
</feature>
<feature type="compositionally biased region" description="Basic and acidic residues" evidence="1">
    <location>
        <begin position="699"/>
        <end position="710"/>
    </location>
</feature>
<dbReference type="Gene3D" id="3.40.50.300">
    <property type="entry name" value="P-loop containing nucleotide triphosphate hydrolases"/>
    <property type="match status" value="1"/>
</dbReference>
<reference evidence="2 3" key="1">
    <citation type="submission" date="2024-02" db="EMBL/GenBank/DDBJ databases">
        <title>Chromosome-scale genome assembly of the rough periwinkle Littorina saxatilis.</title>
        <authorList>
            <person name="De Jode A."/>
            <person name="Faria R."/>
            <person name="Formenti G."/>
            <person name="Sims Y."/>
            <person name="Smith T.P."/>
            <person name="Tracey A."/>
            <person name="Wood J.M.D."/>
            <person name="Zagrodzka Z.B."/>
            <person name="Johannesson K."/>
            <person name="Butlin R.K."/>
            <person name="Leder E.H."/>
        </authorList>
    </citation>
    <scope>NUCLEOTIDE SEQUENCE [LARGE SCALE GENOMIC DNA]</scope>
    <source>
        <strain evidence="2">Snail1</strain>
        <tissue evidence="2">Muscle</tissue>
    </source>
</reference>
<protein>
    <submittedName>
        <fullName evidence="2">Uncharacterized protein</fullName>
    </submittedName>
</protein>
<dbReference type="InterPro" id="IPR027417">
    <property type="entry name" value="P-loop_NTPase"/>
</dbReference>
<keyword evidence="3" id="KW-1185">Reference proteome</keyword>
<feature type="region of interest" description="Disordered" evidence="1">
    <location>
        <begin position="688"/>
        <end position="710"/>
    </location>
</feature>
<sequence length="871" mass="96540">MAEPPEQMQEPTGPMAASAVPIEVCENRTEEAAEQDLASAEKMNDSAEKKDKNVEQMSASAENKEEPVEKEETTAEEMSASAETMDESADQTKESAEQKAESEEHPGIAQCKERIEQWYPNLSTETHFVPAVYMNRTLHKPEKFVGRDVYVLQPLPQESDARDDAANNKVLRCIRQSSRGEVMFVISQLQFRNYLNKLTHPSGTPVPEPAKAADLKKQNVGDFDALIIHRHYGVLACEIKAVGDNFAALNMPPEAQAKTLERKLQLAVKQLGKSHDMLKHLVPRGKDQPRVKTTLMVPNISRDQLRTALDTKGLRKQKEKLCACLGIDNKVDPIPKCLTSDDVENPATWWQQCMELDGPDSAMTLDVYLDLVARFGGPATTVTVPCSSVPRLADPASSDLRTPGEGVMETANRFAPADIVLHPTQLDVLHNVASEPLVYLCGPPGTGKTLILILRALDWILNKGKPVHVVITRDGNMAASHMVAHQLKQMIGEIDNEQQKNGTEQADGGQQKNGTVTDNEQQKNGTVTDNEQQKKVTEPVHGEQQKKVTKQIGINRRVVVEKAIGKQRGQMVQLHVIDLPGDMRYGVKQLAETAPDGELFVLLDESCDVYENNSKNLFHQFITKLRGFAGKGLHIWAAGMYHEYLPDDFKEVPMDISLRTPPSITRHVMKHRAIGGKKNVRGYQQSAIPLPSDGPEPMEVNHEGPRHHEKEPYDCEECGRLVAAKLKSLGVGTTTARDPTSGPQPPRYRDVLILTWDSFFREANKATRFRPARTASGLIVGLREAGFPVTVLETGDDVAVGPVATMTGPDHVIAAGSRFVQGLERKIVVYVETDKPVYFDLDWGRLCAMSRCTSQLIHVKPPPLPPTRYQY</sequence>
<evidence type="ECO:0000313" key="2">
    <source>
        <dbReference type="EMBL" id="KAK7096278.1"/>
    </source>
</evidence>
<feature type="compositionally biased region" description="Basic and acidic residues" evidence="1">
    <location>
        <begin position="90"/>
        <end position="110"/>
    </location>
</feature>
<feature type="compositionally biased region" description="Basic and acidic residues" evidence="1">
    <location>
        <begin position="62"/>
        <end position="73"/>
    </location>
</feature>
<feature type="compositionally biased region" description="Polar residues" evidence="1">
    <location>
        <begin position="499"/>
        <end position="530"/>
    </location>
</feature>
<dbReference type="EMBL" id="JBAMIC010000014">
    <property type="protein sequence ID" value="KAK7096278.1"/>
    <property type="molecule type" value="Genomic_DNA"/>
</dbReference>
<gene>
    <name evidence="2" type="ORF">V1264_005589</name>
</gene>